<dbReference type="AlphaFoldDB" id="A0A0F9UG61"/>
<gene>
    <name evidence="1" type="ORF">LCGC14_0534250</name>
</gene>
<comment type="caution">
    <text evidence="1">The sequence shown here is derived from an EMBL/GenBank/DDBJ whole genome shotgun (WGS) entry which is preliminary data.</text>
</comment>
<protein>
    <submittedName>
        <fullName evidence="1">Uncharacterized protein</fullName>
    </submittedName>
</protein>
<proteinExistence type="predicted"/>
<sequence>MGNSPMGLNDKRVVNLIADLIPIDDAEARQERAEKIVYHLIEAVKECTHKDDAGDCNMTVDEALTEWYSKKRRMGCVAGTDWFCKRVSGFKPLSLDRYTRVGEYYGHTVATDGIIRIDLTPYADLPRDYDEAQDGNLVGTLEK</sequence>
<dbReference type="EMBL" id="LAZR01000702">
    <property type="protein sequence ID" value="KKN60226.1"/>
    <property type="molecule type" value="Genomic_DNA"/>
</dbReference>
<organism evidence="1">
    <name type="scientific">marine sediment metagenome</name>
    <dbReference type="NCBI Taxonomy" id="412755"/>
    <lineage>
        <taxon>unclassified sequences</taxon>
        <taxon>metagenomes</taxon>
        <taxon>ecological metagenomes</taxon>
    </lineage>
</organism>
<evidence type="ECO:0000313" key="1">
    <source>
        <dbReference type="EMBL" id="KKN60226.1"/>
    </source>
</evidence>
<reference evidence="1" key="1">
    <citation type="journal article" date="2015" name="Nature">
        <title>Complex archaea that bridge the gap between prokaryotes and eukaryotes.</title>
        <authorList>
            <person name="Spang A."/>
            <person name="Saw J.H."/>
            <person name="Jorgensen S.L."/>
            <person name="Zaremba-Niedzwiedzka K."/>
            <person name="Martijn J."/>
            <person name="Lind A.E."/>
            <person name="van Eijk R."/>
            <person name="Schleper C."/>
            <person name="Guy L."/>
            <person name="Ettema T.J."/>
        </authorList>
    </citation>
    <scope>NUCLEOTIDE SEQUENCE</scope>
</reference>
<name>A0A0F9UG61_9ZZZZ</name>
<accession>A0A0F9UG61</accession>